<evidence type="ECO:0000256" key="1">
    <source>
        <dbReference type="SAM" id="MobiDB-lite"/>
    </source>
</evidence>
<evidence type="ECO:0000313" key="2">
    <source>
        <dbReference type="EMBL" id="KAF2140306.1"/>
    </source>
</evidence>
<dbReference type="GeneID" id="54299751"/>
<name>A0A6A6B8N9_9PEZI</name>
<protein>
    <submittedName>
        <fullName evidence="2">Uncharacterized protein</fullName>
    </submittedName>
</protein>
<sequence length="238" mass="26661">MTGDRIRDREEDWDKSAVAVVDQGLGRPGGRALAHLEDTATTGASPRETDQDQGLIVLRARFDLSTAPQKSHNSANNPLRPELTQANNSPHLRLLPKHFLVNSQGFPWVAQPLLHPNQATMEHGRLHLHHPWRQPMGSISKDPINNLLLLTRLNCRHTAHRRHHHRRPLATLCRVALHQQRAFPGFLRTLLGDSHNIVAMADHHTMDTDSGSNKVATTVVAVGDELKRRSTSGYLEVF</sequence>
<keyword evidence="3" id="KW-1185">Reference proteome</keyword>
<dbReference type="AlphaFoldDB" id="A0A6A6B8N9"/>
<proteinExistence type="predicted"/>
<feature type="region of interest" description="Disordered" evidence="1">
    <location>
        <begin position="66"/>
        <end position="85"/>
    </location>
</feature>
<evidence type="ECO:0000313" key="3">
    <source>
        <dbReference type="Proteomes" id="UP000799438"/>
    </source>
</evidence>
<feature type="compositionally biased region" description="Polar residues" evidence="1">
    <location>
        <begin position="66"/>
        <end position="77"/>
    </location>
</feature>
<gene>
    <name evidence="2" type="ORF">K452DRAFT_299667</name>
</gene>
<dbReference type="RefSeq" id="XP_033396019.1">
    <property type="nucleotide sequence ID" value="XM_033542254.1"/>
</dbReference>
<organism evidence="2 3">
    <name type="scientific">Aplosporella prunicola CBS 121167</name>
    <dbReference type="NCBI Taxonomy" id="1176127"/>
    <lineage>
        <taxon>Eukaryota</taxon>
        <taxon>Fungi</taxon>
        <taxon>Dikarya</taxon>
        <taxon>Ascomycota</taxon>
        <taxon>Pezizomycotina</taxon>
        <taxon>Dothideomycetes</taxon>
        <taxon>Dothideomycetes incertae sedis</taxon>
        <taxon>Botryosphaeriales</taxon>
        <taxon>Aplosporellaceae</taxon>
        <taxon>Aplosporella</taxon>
    </lineage>
</organism>
<dbReference type="Proteomes" id="UP000799438">
    <property type="component" value="Unassembled WGS sequence"/>
</dbReference>
<dbReference type="EMBL" id="ML995490">
    <property type="protein sequence ID" value="KAF2140306.1"/>
    <property type="molecule type" value="Genomic_DNA"/>
</dbReference>
<accession>A0A6A6B8N9</accession>
<reference evidence="2" key="1">
    <citation type="journal article" date="2020" name="Stud. Mycol.">
        <title>101 Dothideomycetes genomes: a test case for predicting lifestyles and emergence of pathogens.</title>
        <authorList>
            <person name="Haridas S."/>
            <person name="Albert R."/>
            <person name="Binder M."/>
            <person name="Bloem J."/>
            <person name="Labutti K."/>
            <person name="Salamov A."/>
            <person name="Andreopoulos B."/>
            <person name="Baker S."/>
            <person name="Barry K."/>
            <person name="Bills G."/>
            <person name="Bluhm B."/>
            <person name="Cannon C."/>
            <person name="Castanera R."/>
            <person name="Culley D."/>
            <person name="Daum C."/>
            <person name="Ezra D."/>
            <person name="Gonzalez J."/>
            <person name="Henrissat B."/>
            <person name="Kuo A."/>
            <person name="Liang C."/>
            <person name="Lipzen A."/>
            <person name="Lutzoni F."/>
            <person name="Magnuson J."/>
            <person name="Mondo S."/>
            <person name="Nolan M."/>
            <person name="Ohm R."/>
            <person name="Pangilinan J."/>
            <person name="Park H.-J."/>
            <person name="Ramirez L."/>
            <person name="Alfaro M."/>
            <person name="Sun H."/>
            <person name="Tritt A."/>
            <person name="Yoshinaga Y."/>
            <person name="Zwiers L.-H."/>
            <person name="Turgeon B."/>
            <person name="Goodwin S."/>
            <person name="Spatafora J."/>
            <person name="Crous P."/>
            <person name="Grigoriev I."/>
        </authorList>
    </citation>
    <scope>NUCLEOTIDE SEQUENCE</scope>
    <source>
        <strain evidence="2">CBS 121167</strain>
    </source>
</reference>